<keyword evidence="1" id="KW-0732">Signal</keyword>
<dbReference type="Proteomes" id="UP000199032">
    <property type="component" value="Unassembled WGS sequence"/>
</dbReference>
<reference evidence="2 3" key="1">
    <citation type="submission" date="2015-10" db="EMBL/GenBank/DDBJ databases">
        <authorList>
            <person name="Gilbert D.G."/>
        </authorList>
    </citation>
    <scope>NUCLEOTIDE SEQUENCE [LARGE SCALE GENOMIC DNA]</scope>
    <source>
        <strain evidence="2">COMA1</strain>
    </source>
</reference>
<dbReference type="STRING" id="1742972.COMA1_30416"/>
<keyword evidence="3" id="KW-1185">Reference proteome</keyword>
<protein>
    <recommendedName>
        <fullName evidence="4">DUF928 domain-containing protein</fullName>
    </recommendedName>
</protein>
<evidence type="ECO:0000256" key="1">
    <source>
        <dbReference type="SAM" id="SignalP"/>
    </source>
</evidence>
<feature type="chain" id="PRO_5006624100" description="DUF928 domain-containing protein" evidence="1">
    <location>
        <begin position="28"/>
        <end position="251"/>
    </location>
</feature>
<gene>
    <name evidence="2" type="ORF">COMA1_30416</name>
</gene>
<sequence>MKLRCPSTLVGIGLSLSLISSATGVTAADHPPMPITGPQENLQLPIYAPPKNVLPRARVGGALRGKDTADAEIVALVPDHIGLTVKQTPTLNWFLSKPTSYPLKFTITDDRKVRPIYEGPLSTPPAAGVHTIDLKTLGLTLEPNVQYRWFVSASPDSASHASDIVAGGMIERCEFSECIVTISPKMTCDQDSVRTNATIGLWYDAMGCVCSLIEKNPTDPALRRLRAALLRQVGLNGVADWDLSSIQTKAR</sequence>
<evidence type="ECO:0008006" key="4">
    <source>
        <dbReference type="Google" id="ProtNLM"/>
    </source>
</evidence>
<accession>A0A0S4LMF9</accession>
<dbReference type="RefSeq" id="WP_090749621.1">
    <property type="nucleotide sequence ID" value="NZ_CZQA01000009.1"/>
</dbReference>
<evidence type="ECO:0000313" key="3">
    <source>
        <dbReference type="Proteomes" id="UP000199032"/>
    </source>
</evidence>
<organism evidence="2 3">
    <name type="scientific">Candidatus Nitrospira nitrosa</name>
    <dbReference type="NCBI Taxonomy" id="1742972"/>
    <lineage>
        <taxon>Bacteria</taxon>
        <taxon>Pseudomonadati</taxon>
        <taxon>Nitrospirota</taxon>
        <taxon>Nitrospiria</taxon>
        <taxon>Nitrospirales</taxon>
        <taxon>Nitrospiraceae</taxon>
        <taxon>Nitrospira</taxon>
    </lineage>
</organism>
<evidence type="ECO:0000313" key="2">
    <source>
        <dbReference type="EMBL" id="CUS37115.1"/>
    </source>
</evidence>
<feature type="signal peptide" evidence="1">
    <location>
        <begin position="1"/>
        <end position="27"/>
    </location>
</feature>
<name>A0A0S4LMF9_9BACT</name>
<proteinExistence type="predicted"/>
<dbReference type="EMBL" id="CZQA01000009">
    <property type="protein sequence ID" value="CUS37115.1"/>
    <property type="molecule type" value="Genomic_DNA"/>
</dbReference>
<dbReference type="OrthoDB" id="5625579at2"/>
<dbReference type="AlphaFoldDB" id="A0A0S4LMF9"/>
<dbReference type="InterPro" id="IPR010328">
    <property type="entry name" value="DUF928"/>
</dbReference>
<dbReference type="Pfam" id="PF06051">
    <property type="entry name" value="DUF928"/>
    <property type="match status" value="1"/>
</dbReference>